<dbReference type="InterPro" id="IPR058584">
    <property type="entry name" value="IMB1_TNPO1-like_TPR"/>
</dbReference>
<evidence type="ECO:0000313" key="13">
    <source>
        <dbReference type="EMBL" id="KAF5316944.1"/>
    </source>
</evidence>
<keyword evidence="14" id="KW-1185">Reference proteome</keyword>
<dbReference type="GO" id="GO:0031981">
    <property type="term" value="C:nuclear lumen"/>
    <property type="evidence" value="ECO:0007669"/>
    <property type="project" value="UniProtKB-ARBA"/>
</dbReference>
<dbReference type="EMBL" id="JAACJK010000219">
    <property type="protein sequence ID" value="KAF5316944.1"/>
    <property type="molecule type" value="Genomic_DNA"/>
</dbReference>
<keyword evidence="3" id="KW-0813">Transport</keyword>
<evidence type="ECO:0000256" key="4">
    <source>
        <dbReference type="ARBA" id="ARBA00022490"/>
    </source>
</evidence>
<feature type="domain" description="Importin N-terminal" evidence="10">
    <location>
        <begin position="289"/>
        <end position="353"/>
    </location>
</feature>
<dbReference type="InterPro" id="IPR040122">
    <property type="entry name" value="Importin_beta"/>
</dbReference>
<dbReference type="Pfam" id="PF03959">
    <property type="entry name" value="FSH1"/>
    <property type="match status" value="1"/>
</dbReference>
<comment type="caution">
    <text evidence="13">The sequence shown here is derived from an EMBL/GenBank/DDBJ whole genome shotgun (WGS) entry which is preliminary data.</text>
</comment>
<dbReference type="Gene3D" id="1.25.10.10">
    <property type="entry name" value="Leucine-rich Repeat Variant"/>
    <property type="match status" value="2"/>
</dbReference>
<dbReference type="FunFam" id="1.25.10.10:FF:000028">
    <property type="entry name" value="Transportin-1 isoform 1"/>
    <property type="match status" value="1"/>
</dbReference>
<feature type="region of interest" description="Disordered" evidence="9">
    <location>
        <begin position="87"/>
        <end position="111"/>
    </location>
</feature>
<evidence type="ECO:0000256" key="6">
    <source>
        <dbReference type="ARBA" id="ARBA00022927"/>
    </source>
</evidence>
<evidence type="ECO:0000256" key="9">
    <source>
        <dbReference type="SAM" id="MobiDB-lite"/>
    </source>
</evidence>
<dbReference type="Pfam" id="PF13513">
    <property type="entry name" value="HEAT_EZ"/>
    <property type="match status" value="1"/>
</dbReference>
<reference evidence="13 14" key="1">
    <citation type="journal article" date="2020" name="ISME J.">
        <title>Uncovering the hidden diversity of litter-decomposition mechanisms in mushroom-forming fungi.</title>
        <authorList>
            <person name="Floudas D."/>
            <person name="Bentzer J."/>
            <person name="Ahren D."/>
            <person name="Johansson T."/>
            <person name="Persson P."/>
            <person name="Tunlid A."/>
        </authorList>
    </citation>
    <scope>NUCLEOTIDE SEQUENCE [LARGE SCALE GENOMIC DNA]</scope>
    <source>
        <strain evidence="13 14">CBS 175.51</strain>
    </source>
</reference>
<proteinExistence type="inferred from homology"/>
<keyword evidence="4" id="KW-0963">Cytoplasm</keyword>
<dbReference type="Pfam" id="PF25574">
    <property type="entry name" value="TPR_IMB1"/>
    <property type="match status" value="1"/>
</dbReference>
<dbReference type="InterPro" id="IPR029058">
    <property type="entry name" value="AB_hydrolase_fold"/>
</dbReference>
<dbReference type="Gene3D" id="3.40.50.1820">
    <property type="entry name" value="alpha/beta hydrolase"/>
    <property type="match status" value="1"/>
</dbReference>
<evidence type="ECO:0000256" key="7">
    <source>
        <dbReference type="ARBA" id="ARBA00023242"/>
    </source>
</evidence>
<dbReference type="OrthoDB" id="951172at2759"/>
<dbReference type="Proteomes" id="UP000541558">
    <property type="component" value="Unassembled WGS sequence"/>
</dbReference>
<keyword evidence="6" id="KW-0653">Protein transport</keyword>
<organism evidence="13 14">
    <name type="scientific">Ephemerocybe angulata</name>
    <dbReference type="NCBI Taxonomy" id="980116"/>
    <lineage>
        <taxon>Eukaryota</taxon>
        <taxon>Fungi</taxon>
        <taxon>Dikarya</taxon>
        <taxon>Basidiomycota</taxon>
        <taxon>Agaricomycotina</taxon>
        <taxon>Agaricomycetes</taxon>
        <taxon>Agaricomycetidae</taxon>
        <taxon>Agaricales</taxon>
        <taxon>Agaricineae</taxon>
        <taxon>Psathyrellaceae</taxon>
        <taxon>Ephemerocybe</taxon>
    </lineage>
</organism>
<comment type="similarity">
    <text evidence="8">Belongs to the importin beta family. Importin beta-2 subfamily.</text>
</comment>
<feature type="compositionally biased region" description="Acidic residues" evidence="9">
    <location>
        <begin position="627"/>
        <end position="638"/>
    </location>
</feature>
<dbReference type="GO" id="GO:0006606">
    <property type="term" value="P:protein import into nucleus"/>
    <property type="evidence" value="ECO:0007669"/>
    <property type="project" value="InterPro"/>
</dbReference>
<feature type="region of interest" description="Disordered" evidence="9">
    <location>
        <begin position="582"/>
        <end position="638"/>
    </location>
</feature>
<keyword evidence="5" id="KW-0677">Repeat</keyword>
<feature type="domain" description="Serine hydrolase" evidence="11">
    <location>
        <begin position="2"/>
        <end position="244"/>
    </location>
</feature>
<protein>
    <submittedName>
        <fullName evidence="13">Uncharacterized protein</fullName>
    </submittedName>
</protein>
<name>A0A8H5B5E6_9AGAR</name>
<dbReference type="GO" id="GO:0031267">
    <property type="term" value="F:small GTPase binding"/>
    <property type="evidence" value="ECO:0007669"/>
    <property type="project" value="InterPro"/>
</dbReference>
<dbReference type="InterPro" id="IPR016024">
    <property type="entry name" value="ARM-type_fold"/>
</dbReference>
<evidence type="ECO:0000256" key="2">
    <source>
        <dbReference type="ARBA" id="ARBA00004496"/>
    </source>
</evidence>
<evidence type="ECO:0000256" key="8">
    <source>
        <dbReference type="ARBA" id="ARBA00038423"/>
    </source>
</evidence>
<feature type="compositionally biased region" description="Basic and acidic residues" evidence="9">
    <location>
        <begin position="582"/>
        <end position="591"/>
    </location>
</feature>
<dbReference type="SUPFAM" id="SSF53474">
    <property type="entry name" value="alpha/beta-Hydrolases"/>
    <property type="match status" value="1"/>
</dbReference>
<dbReference type="SUPFAM" id="SSF48371">
    <property type="entry name" value="ARM repeat"/>
    <property type="match status" value="1"/>
</dbReference>
<gene>
    <name evidence="13" type="ORF">D9611_003735</name>
</gene>
<dbReference type="InterPro" id="IPR011989">
    <property type="entry name" value="ARM-like"/>
</dbReference>
<dbReference type="GO" id="GO:0005737">
    <property type="term" value="C:cytoplasm"/>
    <property type="evidence" value="ECO:0007669"/>
    <property type="project" value="UniProtKB-SubCell"/>
</dbReference>
<dbReference type="InterPro" id="IPR001494">
    <property type="entry name" value="Importin-beta_N"/>
</dbReference>
<accession>A0A8H5B5E6</accession>
<sequence length="1180" mass="131846">MMKVLVLHGYSQNGIVFSKRVCSIEAPLIRERRRLTPVRADRRSEEGVVSDERRMNERSVGAHDDLVFADAPHVLKPADFVWNQERADEGGPSAEVQANEAVEEDPSLTPRAWWKPNPERTLAIGIQESVASLKELLQQNRFDGVFGFSQGASFAAVLSALLEKPHVHPQFLVNGEPVHPPFKFCLAVAGFKLQDPFCDPLWEGGYSTPTLHVVGQTDVVVSEARSRTLAEVSNNFRLEEHLGGNVSDDEQRTLLSTMPWTPNPDGLQEILQTIHESTSVNHAAQRNITQKLNQFTRSPEYIAYLAYILSAMPQEEDRIRTIAGFLLKNNARYIISAPPEVAEYVKNAILVAFTDSSVMIRNAASQDIVTFLGTLEPRNWPECLQHLVNALDGPDFDRQEAAFNALEKACEDYPRKMDIEINGTRPLDYMIPKFLQLSEHPSAKMRSHAVACLSYFVPINCQSLFVHVDTFIACLFKRASDDDPSVRRHVCQALVLLLAARPDKLMPEMSNVAEYMLYSTKDKNENVALEACEFWLTFAEDPELAPYLAPLLEKVAPVLLDCMVYGEDDLLWLEGDVEDAEVPDKETDIKPRHYGGGKGHSFERDEQGNPVEAPTESKPRIGAYGEELADSDEEDEYDYDDDDFADEMSTEWNLRKCAAAALDVLAVRFSGELLNHLLGPLKDKLWSTDWLQRESGILALGAMAEGCIEAIEPHLPTLIPYLINTLNDSKPLVRSITCWTLGRYASWCTQPISEEHKANYFIPTMEGLLRMVLDNNKRVQEAGCSAFATLEEDAGPELAPYLEPVLQNLVFAFEKYQHKNMLILYDAVGTLADAVGRALQNPAYVDILMPPLTKRWSKLADDDEDLIPLLECLASVTIAMGPAFLPYAGPVFERCCNLIHNSLLQYQQFQQNPELEEPDKSFLVVALDLLSGLTQGLGANMEGLVNSSTPHLLQLLIVCLKHPQAPVRQSAYALVGDMAVNCFAILRPHMAGVMNELILQLDPEPKFEFISASNNAAWSVGEVALRYGANDPEFQQWVNPLIARLVPILLHPKAPRSLHENAAVSIGRIGLMHPQLVAPHLGDFAQAWCQALYEIRDNEEKDSAFRGLCTLVQTNPAGIAKSLLWFCNSIVRWNHPSPELNAMFQSLLQGFKAHDPQGWAAQVAMFPPAIQERLQQRYGV</sequence>
<evidence type="ECO:0000259" key="12">
    <source>
        <dbReference type="Pfam" id="PF25574"/>
    </source>
</evidence>
<dbReference type="Pfam" id="PF03810">
    <property type="entry name" value="IBN_N"/>
    <property type="match status" value="1"/>
</dbReference>
<evidence type="ECO:0000259" key="11">
    <source>
        <dbReference type="Pfam" id="PF03959"/>
    </source>
</evidence>
<evidence type="ECO:0000259" key="10">
    <source>
        <dbReference type="Pfam" id="PF03810"/>
    </source>
</evidence>
<evidence type="ECO:0000313" key="14">
    <source>
        <dbReference type="Proteomes" id="UP000541558"/>
    </source>
</evidence>
<evidence type="ECO:0000256" key="3">
    <source>
        <dbReference type="ARBA" id="ARBA00022448"/>
    </source>
</evidence>
<dbReference type="AlphaFoldDB" id="A0A8H5B5E6"/>
<comment type="subcellular location">
    <subcellularLocation>
        <location evidence="2">Cytoplasm</location>
    </subcellularLocation>
    <subcellularLocation>
        <location evidence="1">Nucleus</location>
    </subcellularLocation>
</comment>
<keyword evidence="7" id="KW-0539">Nucleus</keyword>
<dbReference type="InterPro" id="IPR005645">
    <property type="entry name" value="FSH-like_dom"/>
</dbReference>
<dbReference type="PANTHER" id="PTHR10527">
    <property type="entry name" value="IMPORTIN BETA"/>
    <property type="match status" value="1"/>
</dbReference>
<evidence type="ECO:0000256" key="5">
    <source>
        <dbReference type="ARBA" id="ARBA00022737"/>
    </source>
</evidence>
<feature type="domain" description="Importin subunit beta-1/Transportin-1-like TPR repeats" evidence="12">
    <location>
        <begin position="765"/>
        <end position="979"/>
    </location>
</feature>
<evidence type="ECO:0000256" key="1">
    <source>
        <dbReference type="ARBA" id="ARBA00004123"/>
    </source>
</evidence>